<dbReference type="AlphaFoldDB" id="A0A4Z2J6W3"/>
<evidence type="ECO:0000313" key="4">
    <source>
        <dbReference type="Proteomes" id="UP000314294"/>
    </source>
</evidence>
<protein>
    <submittedName>
        <fullName evidence="3">Uncharacterized protein</fullName>
    </submittedName>
</protein>
<proteinExistence type="predicted"/>
<evidence type="ECO:0000313" key="3">
    <source>
        <dbReference type="EMBL" id="TNN85767.1"/>
    </source>
</evidence>
<keyword evidence="4" id="KW-1185">Reference proteome</keyword>
<feature type="region of interest" description="Disordered" evidence="1">
    <location>
        <begin position="89"/>
        <end position="116"/>
    </location>
</feature>
<accession>A0A4Z2J6W3</accession>
<feature type="signal peptide" evidence="2">
    <location>
        <begin position="1"/>
        <end position="27"/>
    </location>
</feature>
<dbReference type="OrthoDB" id="337464at2759"/>
<evidence type="ECO:0000256" key="2">
    <source>
        <dbReference type="SAM" id="SignalP"/>
    </source>
</evidence>
<comment type="caution">
    <text evidence="3">The sequence shown here is derived from an EMBL/GenBank/DDBJ whole genome shotgun (WGS) entry which is preliminary data.</text>
</comment>
<evidence type="ECO:0000256" key="1">
    <source>
        <dbReference type="SAM" id="MobiDB-lite"/>
    </source>
</evidence>
<feature type="chain" id="PRO_5021311535" evidence="2">
    <location>
        <begin position="28"/>
        <end position="237"/>
    </location>
</feature>
<reference evidence="3 4" key="1">
    <citation type="submission" date="2019-03" db="EMBL/GenBank/DDBJ databases">
        <title>First draft genome of Liparis tanakae, snailfish: a comprehensive survey of snailfish specific genes.</title>
        <authorList>
            <person name="Kim W."/>
            <person name="Song I."/>
            <person name="Jeong J.-H."/>
            <person name="Kim D."/>
            <person name="Kim S."/>
            <person name="Ryu S."/>
            <person name="Song J.Y."/>
            <person name="Lee S.K."/>
        </authorList>
    </citation>
    <scope>NUCLEOTIDE SEQUENCE [LARGE SCALE GENOMIC DNA]</scope>
    <source>
        <tissue evidence="3">Muscle</tissue>
    </source>
</reference>
<gene>
    <name evidence="3" type="ORF">EYF80_004014</name>
</gene>
<name>A0A4Z2J6W3_9TELE</name>
<dbReference type="Proteomes" id="UP000314294">
    <property type="component" value="Unassembled WGS sequence"/>
</dbReference>
<sequence length="237" mass="25600">MCCCVMSQGRCASSLLRVCRLWSLVGACWKPLSQLSSPPASRKPALCCCTSELMLITQGTGRGRVRPAYVRISTVPILPVRFAAARSLSPEPPAADTTGTAEADLGRTAPVRSQTRQDPLTELLQGRCSLLFVPAAQPREAFDSQADVGLGLVPVSTGHVRIGASTRLLRANLTVNVSRTQPLGFLTAESRNVRVSANCSGFCSTNHWSRLPLPHRSDPRYRTREDRKLASLLSSSV</sequence>
<dbReference type="EMBL" id="SRLO01000019">
    <property type="protein sequence ID" value="TNN85767.1"/>
    <property type="molecule type" value="Genomic_DNA"/>
</dbReference>
<organism evidence="3 4">
    <name type="scientific">Liparis tanakae</name>
    <name type="common">Tanaka's snailfish</name>
    <dbReference type="NCBI Taxonomy" id="230148"/>
    <lineage>
        <taxon>Eukaryota</taxon>
        <taxon>Metazoa</taxon>
        <taxon>Chordata</taxon>
        <taxon>Craniata</taxon>
        <taxon>Vertebrata</taxon>
        <taxon>Euteleostomi</taxon>
        <taxon>Actinopterygii</taxon>
        <taxon>Neopterygii</taxon>
        <taxon>Teleostei</taxon>
        <taxon>Neoteleostei</taxon>
        <taxon>Acanthomorphata</taxon>
        <taxon>Eupercaria</taxon>
        <taxon>Perciformes</taxon>
        <taxon>Cottioidei</taxon>
        <taxon>Cottales</taxon>
        <taxon>Liparidae</taxon>
        <taxon>Liparis</taxon>
    </lineage>
</organism>
<keyword evidence="2" id="KW-0732">Signal</keyword>